<evidence type="ECO:0000259" key="10">
    <source>
        <dbReference type="Pfam" id="PF08501"/>
    </source>
</evidence>
<dbReference type="GO" id="GO:0004764">
    <property type="term" value="F:shikimate 3-dehydrogenase (NADP+) activity"/>
    <property type="evidence" value="ECO:0007669"/>
    <property type="project" value="UniProtKB-UniRule"/>
</dbReference>
<evidence type="ECO:0000256" key="3">
    <source>
        <dbReference type="ARBA" id="ARBA00022605"/>
    </source>
</evidence>
<dbReference type="PANTHER" id="PTHR21089">
    <property type="entry name" value="SHIKIMATE DEHYDROGENASE"/>
    <property type="match status" value="1"/>
</dbReference>
<evidence type="ECO:0000256" key="2">
    <source>
        <dbReference type="ARBA" id="ARBA00012962"/>
    </source>
</evidence>
<keyword evidence="9" id="KW-0812">Transmembrane</keyword>
<dbReference type="GO" id="GO:0005829">
    <property type="term" value="C:cytosol"/>
    <property type="evidence" value="ECO:0007669"/>
    <property type="project" value="TreeGrafter"/>
</dbReference>
<dbReference type="InterPro" id="IPR013708">
    <property type="entry name" value="Shikimate_DH-bd_N"/>
</dbReference>
<dbReference type="Proteomes" id="UP000298759">
    <property type="component" value="Chromosome"/>
</dbReference>
<keyword evidence="5 8" id="KW-0560">Oxidoreductase</keyword>
<feature type="binding site" evidence="8">
    <location>
        <position position="245"/>
    </location>
    <ligand>
        <name>NADP(+)</name>
        <dbReference type="ChEBI" id="CHEBI:58349"/>
    </ligand>
</feature>
<evidence type="ECO:0000256" key="8">
    <source>
        <dbReference type="HAMAP-Rule" id="MF_00222"/>
    </source>
</evidence>
<dbReference type="PANTHER" id="PTHR21089:SF1">
    <property type="entry name" value="BIFUNCTIONAL 3-DEHYDROQUINATE DEHYDRATASE_SHIKIMATE DEHYDROGENASE, CHLOROPLASTIC"/>
    <property type="match status" value="1"/>
</dbReference>
<feature type="binding site" evidence="8">
    <location>
        <position position="93"/>
    </location>
    <ligand>
        <name>shikimate</name>
        <dbReference type="ChEBI" id="CHEBI:36208"/>
    </ligand>
</feature>
<feature type="binding site" evidence="8">
    <location>
        <begin position="156"/>
        <end position="161"/>
    </location>
    <ligand>
        <name>NADP(+)</name>
        <dbReference type="ChEBI" id="CHEBI:58349"/>
    </ligand>
</feature>
<evidence type="ECO:0000313" key="12">
    <source>
        <dbReference type="Proteomes" id="UP000298759"/>
    </source>
</evidence>
<dbReference type="HAMAP" id="MF_00222">
    <property type="entry name" value="Shikimate_DH_AroE"/>
    <property type="match status" value="1"/>
</dbReference>
<sequence>MRKSQNENFNYALFGNPIDHSKSPQIHNLFSEQTKILHIYKAINIPLDQFSSLISDFFKNNIQGANITSPFKKEAYLFADKLSERARIAKSVNTLKKINNKYILGDNTDGIGLLSDLNRLKFIKKNSSVLILGAGGAVQGILLSILSLGCSVYILNRTTLKSINLVNQFKQYGNIKIFEKDNMMKNKSFDLVINGISRNIQYNTSFIPLHLFSSHTFFYDMNYSFKNTTFLDWCIKIGANHISDGIGMLVFQAAYSFLEWHGILPKTDYIIDVLSKN</sequence>
<feature type="binding site" evidence="8">
    <location>
        <position position="109"/>
    </location>
    <ligand>
        <name>shikimate</name>
        <dbReference type="ChEBI" id="CHEBI:36208"/>
    </ligand>
</feature>
<proteinExistence type="inferred from homology"/>
<dbReference type="FunFam" id="3.40.50.10860:FF:000006">
    <property type="entry name" value="Shikimate dehydrogenase (NADP(+))"/>
    <property type="match status" value="1"/>
</dbReference>
<dbReference type="InterPro" id="IPR046346">
    <property type="entry name" value="Aminoacid_DH-like_N_sf"/>
</dbReference>
<evidence type="ECO:0000256" key="5">
    <source>
        <dbReference type="ARBA" id="ARBA00023002"/>
    </source>
</evidence>
<dbReference type="NCBIfam" id="NF001310">
    <property type="entry name" value="PRK00258.1-2"/>
    <property type="match status" value="1"/>
</dbReference>
<evidence type="ECO:0000256" key="7">
    <source>
        <dbReference type="ARBA" id="ARBA00049442"/>
    </source>
</evidence>
<gene>
    <name evidence="8" type="primary">aroE</name>
    <name evidence="11" type="ORF">D9V62_02505</name>
</gene>
<dbReference type="EMBL" id="CP034894">
    <property type="protein sequence ID" value="QCI17292.1"/>
    <property type="molecule type" value="Genomic_DNA"/>
</dbReference>
<comment type="pathway">
    <text evidence="1 8">Metabolic intermediate biosynthesis; chorismate biosynthesis; chorismate from D-erythrose 4-phosphate and phosphoenolpyruvate: step 4/7.</text>
</comment>
<comment type="function">
    <text evidence="8">Involved in the biosynthesis of the chorismate, which leads to the biosynthesis of aromatic amino acids. Catalyzes the reversible NADPH linked reduction of 3-dehydroshikimate (DHSA) to yield shikimate (SA).</text>
</comment>
<keyword evidence="6 8" id="KW-0057">Aromatic amino acid biosynthesis</keyword>
<comment type="catalytic activity">
    <reaction evidence="7 8">
        <text>shikimate + NADP(+) = 3-dehydroshikimate + NADPH + H(+)</text>
        <dbReference type="Rhea" id="RHEA:17737"/>
        <dbReference type="ChEBI" id="CHEBI:15378"/>
        <dbReference type="ChEBI" id="CHEBI:16630"/>
        <dbReference type="ChEBI" id="CHEBI:36208"/>
        <dbReference type="ChEBI" id="CHEBI:57783"/>
        <dbReference type="ChEBI" id="CHEBI:58349"/>
        <dbReference type="EC" id="1.1.1.25"/>
    </reaction>
</comment>
<feature type="binding site" evidence="8">
    <location>
        <position position="68"/>
    </location>
    <ligand>
        <name>shikimate</name>
        <dbReference type="ChEBI" id="CHEBI:36208"/>
    </ligand>
</feature>
<evidence type="ECO:0000256" key="6">
    <source>
        <dbReference type="ARBA" id="ARBA00023141"/>
    </source>
</evidence>
<name>A0A4D6XKN1_9GAMM</name>
<evidence type="ECO:0000256" key="4">
    <source>
        <dbReference type="ARBA" id="ARBA00022857"/>
    </source>
</evidence>
<dbReference type="Gene3D" id="3.40.50.720">
    <property type="entry name" value="NAD(P)-binding Rossmann-like Domain"/>
    <property type="match status" value="1"/>
</dbReference>
<dbReference type="GO" id="GO:0019632">
    <property type="term" value="P:shikimate metabolic process"/>
    <property type="evidence" value="ECO:0007669"/>
    <property type="project" value="InterPro"/>
</dbReference>
<dbReference type="InterPro" id="IPR036291">
    <property type="entry name" value="NAD(P)-bd_dom_sf"/>
</dbReference>
<accession>A0A4D6XKN1</accession>
<dbReference type="InterPro" id="IPR022893">
    <property type="entry name" value="Shikimate_DH_fam"/>
</dbReference>
<organism evidence="11 12">
    <name type="scientific">Buchnera aphidicola</name>
    <name type="common">Aphis helianthi</name>
    <dbReference type="NCBI Taxonomy" id="2315802"/>
    <lineage>
        <taxon>Bacteria</taxon>
        <taxon>Pseudomonadati</taxon>
        <taxon>Pseudomonadota</taxon>
        <taxon>Gammaproteobacteria</taxon>
        <taxon>Enterobacterales</taxon>
        <taxon>Erwiniaceae</taxon>
        <taxon>Buchnera</taxon>
    </lineage>
</organism>
<dbReference type="InterPro" id="IPR011342">
    <property type="entry name" value="Shikimate_DH"/>
</dbReference>
<feature type="binding site" evidence="8">
    <location>
        <begin position="133"/>
        <end position="137"/>
    </location>
    <ligand>
        <name>NADP(+)</name>
        <dbReference type="ChEBI" id="CHEBI:58349"/>
    </ligand>
</feature>
<dbReference type="SUPFAM" id="SSF51735">
    <property type="entry name" value="NAD(P)-binding Rossmann-fold domains"/>
    <property type="match status" value="1"/>
</dbReference>
<dbReference type="GO" id="GO:0009423">
    <property type="term" value="P:chorismate biosynthetic process"/>
    <property type="evidence" value="ECO:0007669"/>
    <property type="project" value="UniProtKB-UniRule"/>
</dbReference>
<evidence type="ECO:0000256" key="9">
    <source>
        <dbReference type="SAM" id="Phobius"/>
    </source>
</evidence>
<dbReference type="GO" id="GO:0008652">
    <property type="term" value="P:amino acid biosynthetic process"/>
    <property type="evidence" value="ECO:0007669"/>
    <property type="project" value="UniProtKB-KW"/>
</dbReference>
<dbReference type="Gene3D" id="3.40.50.10860">
    <property type="entry name" value="Leucine Dehydrogenase, chain A, domain 1"/>
    <property type="match status" value="1"/>
</dbReference>
<dbReference type="NCBIfam" id="TIGR00507">
    <property type="entry name" value="aroE"/>
    <property type="match status" value="1"/>
</dbReference>
<feature type="binding site" evidence="8">
    <location>
        <position position="252"/>
    </location>
    <ligand>
        <name>shikimate</name>
        <dbReference type="ChEBI" id="CHEBI:36208"/>
    </ligand>
</feature>
<protein>
    <recommendedName>
        <fullName evidence="2 8">Shikimate dehydrogenase (NADP(+))</fullName>
        <shortName evidence="8">SDH</shortName>
        <ecNumber evidence="2 8">1.1.1.25</ecNumber>
    </recommendedName>
</protein>
<feature type="binding site" evidence="8">
    <location>
        <position position="221"/>
    </location>
    <ligand>
        <name>NADP(+)</name>
        <dbReference type="ChEBI" id="CHEBI:58349"/>
    </ligand>
</feature>
<dbReference type="CDD" id="cd01065">
    <property type="entry name" value="NAD_bind_Shikimate_DH"/>
    <property type="match status" value="1"/>
</dbReference>
<dbReference type="UniPathway" id="UPA00053">
    <property type="reaction ID" value="UER00087"/>
</dbReference>
<feature type="binding site" evidence="8">
    <location>
        <position position="223"/>
    </location>
    <ligand>
        <name>shikimate</name>
        <dbReference type="ChEBI" id="CHEBI:36208"/>
    </ligand>
</feature>
<reference evidence="11 12" key="2">
    <citation type="submission" date="2019-05" db="EMBL/GenBank/DDBJ databases">
        <title>Genome evolution of the obligate endosymbiont Buchnera aphidicola.</title>
        <authorList>
            <person name="Moran N.A."/>
        </authorList>
    </citation>
    <scope>NUCLEOTIDE SEQUENCE [LARGE SCALE GENOMIC DNA]</scope>
    <source>
        <strain evidence="11 12">Ahe</strain>
    </source>
</reference>
<dbReference type="GO" id="GO:0050661">
    <property type="term" value="F:NADP binding"/>
    <property type="evidence" value="ECO:0007669"/>
    <property type="project" value="InterPro"/>
</dbReference>
<dbReference type="AlphaFoldDB" id="A0A4D6XKN1"/>
<keyword evidence="3 8" id="KW-0028">Amino-acid biosynthesis</keyword>
<dbReference type="Pfam" id="PF08501">
    <property type="entry name" value="Shikimate_dh_N"/>
    <property type="match status" value="1"/>
</dbReference>
<feature type="binding site" evidence="8">
    <location>
        <position position="84"/>
    </location>
    <ligand>
        <name>NADP(+)</name>
        <dbReference type="ChEBI" id="CHEBI:58349"/>
    </ligand>
</feature>
<dbReference type="OrthoDB" id="9776868at2"/>
<feature type="transmembrane region" description="Helical" evidence="9">
    <location>
        <begin position="129"/>
        <end position="155"/>
    </location>
</feature>
<comment type="subunit">
    <text evidence="8">Homodimer.</text>
</comment>
<keyword evidence="9" id="KW-0472">Membrane</keyword>
<dbReference type="GO" id="GO:0009073">
    <property type="term" value="P:aromatic amino acid family biosynthetic process"/>
    <property type="evidence" value="ECO:0007669"/>
    <property type="project" value="UniProtKB-KW"/>
</dbReference>
<dbReference type="RefSeq" id="WP_158340224.1">
    <property type="nucleotide sequence ID" value="NZ_CP034894.1"/>
</dbReference>
<keyword evidence="4 8" id="KW-0521">NADP</keyword>
<evidence type="ECO:0000313" key="11">
    <source>
        <dbReference type="EMBL" id="QCI17292.1"/>
    </source>
</evidence>
<feature type="domain" description="Shikimate dehydrogenase substrate binding N-terminal" evidence="10">
    <location>
        <begin position="13"/>
        <end position="95"/>
    </location>
</feature>
<evidence type="ECO:0000256" key="1">
    <source>
        <dbReference type="ARBA" id="ARBA00004871"/>
    </source>
</evidence>
<dbReference type="EC" id="1.1.1.25" evidence="2 8"/>
<keyword evidence="9" id="KW-1133">Transmembrane helix</keyword>
<feature type="active site" description="Proton acceptor" evidence="8">
    <location>
        <position position="72"/>
    </location>
</feature>
<dbReference type="SUPFAM" id="SSF53223">
    <property type="entry name" value="Aminoacid dehydrogenase-like, N-terminal domain"/>
    <property type="match status" value="1"/>
</dbReference>
<comment type="similarity">
    <text evidence="8">Belongs to the shikimate dehydrogenase family.</text>
</comment>
<reference evidence="11 12" key="1">
    <citation type="submission" date="2018-12" db="EMBL/GenBank/DDBJ databases">
        <authorList>
            <person name="Chong R.A."/>
        </authorList>
    </citation>
    <scope>NUCLEOTIDE SEQUENCE [LARGE SCALE GENOMIC DNA]</scope>
    <source>
        <strain evidence="11 12">Ahe</strain>
    </source>
</reference>
<feature type="binding site" evidence="8">
    <location>
        <begin position="21"/>
        <end position="23"/>
    </location>
    <ligand>
        <name>shikimate</name>
        <dbReference type="ChEBI" id="CHEBI:36208"/>
    </ligand>
</feature>